<dbReference type="InterPro" id="IPR000485">
    <property type="entry name" value="AsnC-type_HTH_dom"/>
</dbReference>
<dbReference type="InterPro" id="IPR019887">
    <property type="entry name" value="Tscrpt_reg_AsnC/Lrp_C"/>
</dbReference>
<gene>
    <name evidence="1" type="ORF">BJ976_000247</name>
</gene>
<dbReference type="Pfam" id="PF01037">
    <property type="entry name" value="AsnC_trans_reg"/>
    <property type="match status" value="1"/>
</dbReference>
<dbReference type="PROSITE" id="PS50956">
    <property type="entry name" value="HTH_ASNC_2"/>
    <property type="match status" value="1"/>
</dbReference>
<dbReference type="AlphaFoldDB" id="A0A4Y8X2N2"/>
<dbReference type="CDD" id="cd00090">
    <property type="entry name" value="HTH_ARSR"/>
    <property type="match status" value="1"/>
</dbReference>
<dbReference type="InterPro" id="IPR011008">
    <property type="entry name" value="Dimeric_a/b-barrel"/>
</dbReference>
<comment type="caution">
    <text evidence="1">The sequence shown here is derived from an EMBL/GenBank/DDBJ whole genome shotgun (WGS) entry which is preliminary data.</text>
</comment>
<sequence>MKHLHSWDATDQRLVWLLAADARRTNASLAEELGIAPSTCLARLRALREAGAIQRFTVEVDPAVLGRGLVALISVRIRPGARDRMAELFDRMQAMPGVLQVFFLGGEEDFLLHVAVKDTAEVSRFVLENLSADPAVASTRTALVFRHEHGTQPWRVA</sequence>
<organism evidence="1 2">
    <name type="scientific">Micrococcus flavus</name>
    <dbReference type="NCBI Taxonomy" id="384602"/>
    <lineage>
        <taxon>Bacteria</taxon>
        <taxon>Bacillati</taxon>
        <taxon>Actinomycetota</taxon>
        <taxon>Actinomycetes</taxon>
        <taxon>Micrococcales</taxon>
        <taxon>Micrococcaceae</taxon>
        <taxon>Micrococcus</taxon>
    </lineage>
</organism>
<reference evidence="1 2" key="1">
    <citation type="submission" date="2020-08" db="EMBL/GenBank/DDBJ databases">
        <title>Sequencing the genomes of 1000 actinobacteria strains.</title>
        <authorList>
            <person name="Klenk H.-P."/>
        </authorList>
    </citation>
    <scope>NUCLEOTIDE SEQUENCE [LARGE SCALE GENOMIC DNA]</scope>
    <source>
        <strain evidence="1 2">DSM 19079</strain>
    </source>
</reference>
<evidence type="ECO:0000313" key="2">
    <source>
        <dbReference type="Proteomes" id="UP000560081"/>
    </source>
</evidence>
<dbReference type="SUPFAM" id="SSF46785">
    <property type="entry name" value="Winged helix' DNA-binding domain"/>
    <property type="match status" value="1"/>
</dbReference>
<dbReference type="InterPro" id="IPR036388">
    <property type="entry name" value="WH-like_DNA-bd_sf"/>
</dbReference>
<dbReference type="EMBL" id="JACHMC010000001">
    <property type="protein sequence ID" value="MBB4881896.1"/>
    <property type="molecule type" value="Genomic_DNA"/>
</dbReference>
<keyword evidence="2" id="KW-1185">Reference proteome</keyword>
<accession>A0A4Y8X2N2</accession>
<evidence type="ECO:0000313" key="1">
    <source>
        <dbReference type="EMBL" id="MBB4881896.1"/>
    </source>
</evidence>
<dbReference type="GO" id="GO:0043200">
    <property type="term" value="P:response to amino acid"/>
    <property type="evidence" value="ECO:0007669"/>
    <property type="project" value="TreeGrafter"/>
</dbReference>
<dbReference type="SMART" id="SM00344">
    <property type="entry name" value="HTH_ASNC"/>
    <property type="match status" value="1"/>
</dbReference>
<dbReference type="Pfam" id="PF13412">
    <property type="entry name" value="HTH_24"/>
    <property type="match status" value="1"/>
</dbReference>
<dbReference type="GO" id="GO:0005829">
    <property type="term" value="C:cytosol"/>
    <property type="evidence" value="ECO:0007669"/>
    <property type="project" value="TreeGrafter"/>
</dbReference>
<dbReference type="InterPro" id="IPR036390">
    <property type="entry name" value="WH_DNA-bd_sf"/>
</dbReference>
<dbReference type="Gene3D" id="3.30.70.920">
    <property type="match status" value="1"/>
</dbReference>
<proteinExistence type="predicted"/>
<dbReference type="PANTHER" id="PTHR30154">
    <property type="entry name" value="LEUCINE-RESPONSIVE REGULATORY PROTEIN"/>
    <property type="match status" value="1"/>
</dbReference>
<keyword evidence="1" id="KW-0238">DNA-binding</keyword>
<dbReference type="PRINTS" id="PR00033">
    <property type="entry name" value="HTHASNC"/>
</dbReference>
<protein>
    <submittedName>
        <fullName evidence="1">DNA-binding Lrp family transcriptional regulator</fullName>
    </submittedName>
</protein>
<dbReference type="InterPro" id="IPR011991">
    <property type="entry name" value="ArsR-like_HTH"/>
</dbReference>
<dbReference type="InterPro" id="IPR019888">
    <property type="entry name" value="Tscrpt_reg_AsnC-like"/>
</dbReference>
<dbReference type="Gene3D" id="1.10.10.10">
    <property type="entry name" value="Winged helix-like DNA-binding domain superfamily/Winged helix DNA-binding domain"/>
    <property type="match status" value="1"/>
</dbReference>
<dbReference type="GO" id="GO:0043565">
    <property type="term" value="F:sequence-specific DNA binding"/>
    <property type="evidence" value="ECO:0007669"/>
    <property type="project" value="InterPro"/>
</dbReference>
<dbReference type="Proteomes" id="UP000560081">
    <property type="component" value="Unassembled WGS sequence"/>
</dbReference>
<dbReference type="SUPFAM" id="SSF54909">
    <property type="entry name" value="Dimeric alpha+beta barrel"/>
    <property type="match status" value="1"/>
</dbReference>
<dbReference type="OrthoDB" id="4411089at2"/>
<name>A0A4Y8X2N2_9MICC</name>
<dbReference type="PANTHER" id="PTHR30154:SF54">
    <property type="entry name" value="POSSIBLE TRANSCRIPTIONAL REGULATORY PROTEIN (PROBABLY LRP_ASNC-FAMILY)"/>
    <property type="match status" value="1"/>
</dbReference>
<dbReference type="RefSeq" id="WP_135029300.1">
    <property type="nucleotide sequence ID" value="NZ_BMLA01000003.1"/>
</dbReference>